<gene>
    <name evidence="1" type="ORF">MPEAHAMD_6534</name>
</gene>
<evidence type="ECO:0000313" key="2">
    <source>
        <dbReference type="Proteomes" id="UP001055286"/>
    </source>
</evidence>
<sequence>MAELTIIAGECGRGSGEYDNGLFIPPDGLKRGAETVTAVVLHGGVTDEQSKAGQIVGGLKGGLALAAQLDLSTPLSLAATAVGAGLSALDGGPRQKAVLEVRFADGASFVAMTDVGVAALMENDRRVIQLAAPRLTNQPIPLTPEEPGISARAIEAASDAVESASSAVSSAFSFIKSKTLG</sequence>
<organism evidence="1 2">
    <name type="scientific">Methylobacterium frigidaeris</name>
    <dbReference type="NCBI Taxonomy" id="2038277"/>
    <lineage>
        <taxon>Bacteria</taxon>
        <taxon>Pseudomonadati</taxon>
        <taxon>Pseudomonadota</taxon>
        <taxon>Alphaproteobacteria</taxon>
        <taxon>Hyphomicrobiales</taxon>
        <taxon>Methylobacteriaceae</taxon>
        <taxon>Methylobacterium</taxon>
    </lineage>
</organism>
<protein>
    <submittedName>
        <fullName evidence="1">Uncharacterized protein</fullName>
    </submittedName>
</protein>
<dbReference type="EMBL" id="BPQJ01000061">
    <property type="protein sequence ID" value="GJD66337.1"/>
    <property type="molecule type" value="Genomic_DNA"/>
</dbReference>
<proteinExistence type="predicted"/>
<keyword evidence="2" id="KW-1185">Reference proteome</keyword>
<dbReference type="RefSeq" id="WP_238193431.1">
    <property type="nucleotide sequence ID" value="NZ_BPQJ01000061.1"/>
</dbReference>
<reference evidence="1" key="2">
    <citation type="submission" date="2021-08" db="EMBL/GenBank/DDBJ databases">
        <authorList>
            <person name="Tani A."/>
            <person name="Ola A."/>
            <person name="Ogura Y."/>
            <person name="Katsura K."/>
            <person name="Hayashi T."/>
        </authorList>
    </citation>
    <scope>NUCLEOTIDE SEQUENCE</scope>
    <source>
        <strain evidence="1">JCM 32048</strain>
    </source>
</reference>
<dbReference type="Proteomes" id="UP001055286">
    <property type="component" value="Unassembled WGS sequence"/>
</dbReference>
<name>A0AA37M8P8_9HYPH</name>
<reference evidence="1" key="1">
    <citation type="journal article" date="2016" name="Front. Microbiol.">
        <title>Genome Sequence of the Piezophilic, Mesophilic Sulfate-Reducing Bacterium Desulfovibrio indicus J2T.</title>
        <authorList>
            <person name="Cao J."/>
            <person name="Maignien L."/>
            <person name="Shao Z."/>
            <person name="Alain K."/>
            <person name="Jebbar M."/>
        </authorList>
    </citation>
    <scope>NUCLEOTIDE SEQUENCE</scope>
    <source>
        <strain evidence="1">JCM 32048</strain>
    </source>
</reference>
<accession>A0AA37M8P8</accession>
<evidence type="ECO:0000313" key="1">
    <source>
        <dbReference type="EMBL" id="GJD66337.1"/>
    </source>
</evidence>
<comment type="caution">
    <text evidence="1">The sequence shown here is derived from an EMBL/GenBank/DDBJ whole genome shotgun (WGS) entry which is preliminary data.</text>
</comment>
<dbReference type="AlphaFoldDB" id="A0AA37M8P8"/>